<dbReference type="CDD" id="cd00254">
    <property type="entry name" value="LT-like"/>
    <property type="match status" value="1"/>
</dbReference>
<dbReference type="AlphaFoldDB" id="A0A0K8J3X1"/>
<dbReference type="InterPro" id="IPR023346">
    <property type="entry name" value="Lysozyme-like_dom_sf"/>
</dbReference>
<dbReference type="Proteomes" id="UP000196053">
    <property type="component" value="Chromosome I"/>
</dbReference>
<accession>A0A0K8J3X1</accession>
<dbReference type="GO" id="GO:0000270">
    <property type="term" value="P:peptidoglycan metabolic process"/>
    <property type="evidence" value="ECO:0007669"/>
    <property type="project" value="InterPro"/>
</dbReference>
<dbReference type="PANTHER" id="PTHR37423">
    <property type="entry name" value="SOLUBLE LYTIC MUREIN TRANSGLYCOSYLASE-RELATED"/>
    <property type="match status" value="1"/>
</dbReference>
<name>A0A0K8J3X1_9FIRM</name>
<dbReference type="EMBL" id="LN879430">
    <property type="protein sequence ID" value="CUH92175.1"/>
    <property type="molecule type" value="Genomic_DNA"/>
</dbReference>
<dbReference type="KEGG" id="hsd:SD1D_0624"/>
<gene>
    <name evidence="3" type="ORF">SD1D_0624</name>
</gene>
<dbReference type="GO" id="GO:0008933">
    <property type="term" value="F:peptidoglycan lytic transglycosylase activity"/>
    <property type="evidence" value="ECO:0007669"/>
    <property type="project" value="InterPro"/>
</dbReference>
<reference evidence="4" key="1">
    <citation type="submission" date="2015-09" db="EMBL/GenBank/DDBJ databases">
        <authorList>
            <person name="Wibberg D."/>
        </authorList>
    </citation>
    <scope>NUCLEOTIDE SEQUENCE [LARGE SCALE GENOMIC DNA]</scope>
    <source>
        <strain evidence="4">SD1D</strain>
    </source>
</reference>
<keyword evidence="4" id="KW-1185">Reference proteome</keyword>
<proteinExistence type="inferred from homology"/>
<evidence type="ECO:0000313" key="3">
    <source>
        <dbReference type="EMBL" id="CUH92175.1"/>
    </source>
</evidence>
<dbReference type="InterPro" id="IPR000189">
    <property type="entry name" value="Transglyc_AS"/>
</dbReference>
<dbReference type="RefSeq" id="WP_058257568.1">
    <property type="nucleotide sequence ID" value="NZ_DUPS01000033.1"/>
</dbReference>
<dbReference type="PROSITE" id="PS00922">
    <property type="entry name" value="TRANSGLYCOSYLASE"/>
    <property type="match status" value="1"/>
</dbReference>
<evidence type="ECO:0000256" key="1">
    <source>
        <dbReference type="ARBA" id="ARBA00007734"/>
    </source>
</evidence>
<dbReference type="InterPro" id="IPR008258">
    <property type="entry name" value="Transglycosylase_SLT_dom_1"/>
</dbReference>
<protein>
    <recommendedName>
        <fullName evidence="2">Transglycosylase SLT domain-containing protein</fullName>
    </recommendedName>
</protein>
<comment type="similarity">
    <text evidence="1">Belongs to the transglycosylase Slt family.</text>
</comment>
<feature type="domain" description="Transglycosylase SLT" evidence="2">
    <location>
        <begin position="42"/>
        <end position="150"/>
    </location>
</feature>
<dbReference type="Gene3D" id="1.10.530.10">
    <property type="match status" value="1"/>
</dbReference>
<dbReference type="GO" id="GO:0016020">
    <property type="term" value="C:membrane"/>
    <property type="evidence" value="ECO:0007669"/>
    <property type="project" value="InterPro"/>
</dbReference>
<dbReference type="PANTHER" id="PTHR37423:SF2">
    <property type="entry name" value="MEMBRANE-BOUND LYTIC MUREIN TRANSGLYCOSYLASE C"/>
    <property type="match status" value="1"/>
</dbReference>
<evidence type="ECO:0000259" key="2">
    <source>
        <dbReference type="Pfam" id="PF01464"/>
    </source>
</evidence>
<organism evidence="3 4">
    <name type="scientific">Herbinix luporum</name>
    <dbReference type="NCBI Taxonomy" id="1679721"/>
    <lineage>
        <taxon>Bacteria</taxon>
        <taxon>Bacillati</taxon>
        <taxon>Bacillota</taxon>
        <taxon>Clostridia</taxon>
        <taxon>Lachnospirales</taxon>
        <taxon>Lachnospiraceae</taxon>
        <taxon>Herbinix</taxon>
    </lineage>
</organism>
<sequence length="240" mass="26153">MSKINGVSNIIQAADYETNKVGRTANTTFSSYLEKEKSLDEIFEQASEKYNVPVNLLKAIGKAESNFNPNAVSKAGAQGVMQLMPGTAKDLGVTDPFDPEQNIMGGAKYIADLLKRYDGDTKLALAAYNAGMGNVKKYGGVPPFKETQNYVVKVMKFMEQDFTAGTVKSTNNRQAGATKVNMASTAPVGNPITNWNIAPAYPTGKLASEGLSELLDILFSYQDYLKFIDIFLRENESKSN</sequence>
<dbReference type="Pfam" id="PF01464">
    <property type="entry name" value="SLT"/>
    <property type="match status" value="1"/>
</dbReference>
<dbReference type="SUPFAM" id="SSF53955">
    <property type="entry name" value="Lysozyme-like"/>
    <property type="match status" value="1"/>
</dbReference>
<evidence type="ECO:0000313" key="4">
    <source>
        <dbReference type="Proteomes" id="UP000196053"/>
    </source>
</evidence>
<dbReference type="OrthoDB" id="9815002at2"/>